<dbReference type="InterPro" id="IPR044922">
    <property type="entry name" value="DUF2063_N_sf"/>
</dbReference>
<dbReference type="InterPro" id="IPR018640">
    <property type="entry name" value="DUF2063"/>
</dbReference>
<evidence type="ECO:0000259" key="1">
    <source>
        <dbReference type="Pfam" id="PF09836"/>
    </source>
</evidence>
<dbReference type="GeneID" id="57036103"/>
<dbReference type="AlphaFoldDB" id="A0A133WX50"/>
<sequence>MHELLKLQESFYRNIFKKDVDLSFISSDFSQERLDVYRQTIFENMINALRITYPGVWKLIGNECANSVAYTYCKKDKYLPKTGWLDDFGGDFPDFLSTLQQLSELPYLSDYAHYEWLKHLAYGAVDSKSISPQDLMTIPEEEIDHIKLNFCPSVCIFQSKYPLFDIHDTIENCSSKAITLKTEAAYGVIGCKENEIHTYWIAEDQWHFIKKLFEGAKLLESVQYAQTINQNFDLTSAVAFVLQEQLVDNIIKTGGNNAQ</sequence>
<dbReference type="OrthoDB" id="4146344at2"/>
<proteinExistence type="predicted"/>
<dbReference type="Pfam" id="PF09836">
    <property type="entry name" value="DUF2063"/>
    <property type="match status" value="1"/>
</dbReference>
<dbReference type="EMBL" id="DACWHX010000011">
    <property type="protein sequence ID" value="HAU1880636.1"/>
    <property type="molecule type" value="Genomic_DNA"/>
</dbReference>
<gene>
    <name evidence="3" type="ORF">C3928_10765</name>
    <name evidence="2" type="ORF">JBJ86_10325</name>
</gene>
<dbReference type="Gene3D" id="1.10.150.690">
    <property type="entry name" value="DUF2063"/>
    <property type="match status" value="1"/>
</dbReference>
<protein>
    <submittedName>
        <fullName evidence="3">DUF2063 domain-containing protein</fullName>
    </submittedName>
</protein>
<evidence type="ECO:0000313" key="3">
    <source>
        <dbReference type="EMBL" id="PPK30104.1"/>
    </source>
</evidence>
<evidence type="ECO:0000313" key="4">
    <source>
        <dbReference type="Proteomes" id="UP000239239"/>
    </source>
</evidence>
<reference evidence="2" key="3">
    <citation type="submission" date="2019-10" db="EMBL/GenBank/DDBJ databases">
        <authorList>
            <consortium name="NCBI Pathogen Detection Project"/>
        </authorList>
    </citation>
    <scope>NUCLEOTIDE SEQUENCE</scope>
    <source>
        <strain evidence="2">AZ00058701</strain>
    </source>
</reference>
<evidence type="ECO:0000313" key="2">
    <source>
        <dbReference type="EMBL" id="HAU1880636.1"/>
    </source>
</evidence>
<feature type="domain" description="Putative DNA-binding" evidence="1">
    <location>
        <begin position="7"/>
        <end position="96"/>
    </location>
</feature>
<reference evidence="2" key="1">
    <citation type="journal article" date="2018" name="Genome Biol.">
        <title>SKESA: strategic k-mer extension for scrupulous assemblies.</title>
        <authorList>
            <person name="Souvorov A."/>
            <person name="Agarwala R."/>
            <person name="Lipman D.J."/>
        </authorList>
    </citation>
    <scope>NUCLEOTIDE SEQUENCE</scope>
    <source>
        <strain evidence="2">AZ00058701</strain>
    </source>
</reference>
<dbReference type="Proteomes" id="UP000866496">
    <property type="component" value="Unassembled WGS sequence"/>
</dbReference>
<reference evidence="3 4" key="2">
    <citation type="submission" date="2018-02" db="EMBL/GenBank/DDBJ databases">
        <title>Draft genome sequences of four Legionella pneumophila clinical strains isolated in Ontario.</title>
        <authorList>
            <person name="Fortuna A."/>
            <person name="Ramnarine R."/>
            <person name="Li A."/>
            <person name="Frantz C."/>
            <person name="Mallo G."/>
        </authorList>
    </citation>
    <scope>NUCLEOTIDE SEQUENCE [LARGE SCALE GENOMIC DNA]</scope>
    <source>
        <strain evidence="3 4">LG61</strain>
    </source>
</reference>
<dbReference type="EMBL" id="PQWY01000015">
    <property type="protein sequence ID" value="PPK30104.1"/>
    <property type="molecule type" value="Genomic_DNA"/>
</dbReference>
<dbReference type="Proteomes" id="UP000239239">
    <property type="component" value="Unassembled WGS sequence"/>
</dbReference>
<name>A0A133WX50_LEGPN</name>
<dbReference type="RefSeq" id="WP_010947819.1">
    <property type="nucleotide sequence ID" value="NZ_BBUG01000033.1"/>
</dbReference>
<accession>A0A133WX50</accession>
<comment type="caution">
    <text evidence="3">The sequence shown here is derived from an EMBL/GenBank/DDBJ whole genome shotgun (WGS) entry which is preliminary data.</text>
</comment>
<organism evidence="3 4">
    <name type="scientific">Legionella pneumophila</name>
    <dbReference type="NCBI Taxonomy" id="446"/>
    <lineage>
        <taxon>Bacteria</taxon>
        <taxon>Pseudomonadati</taxon>
        <taxon>Pseudomonadota</taxon>
        <taxon>Gammaproteobacteria</taxon>
        <taxon>Legionellales</taxon>
        <taxon>Legionellaceae</taxon>
        <taxon>Legionella</taxon>
    </lineage>
</organism>